<evidence type="ECO:0000313" key="2">
    <source>
        <dbReference type="Proteomes" id="UP001249240"/>
    </source>
</evidence>
<dbReference type="RefSeq" id="WP_010746960.1">
    <property type="nucleotide sequence ID" value="NZ_BAAAXM010000064.1"/>
</dbReference>
<accession>A0AAW8SSV7</accession>
<comment type="caution">
    <text evidence="1">The sequence shown here is derived from an EMBL/GenBank/DDBJ whole genome shotgun (WGS) entry which is preliminary data.</text>
</comment>
<reference evidence="1" key="1">
    <citation type="submission" date="2023-03" db="EMBL/GenBank/DDBJ databases">
        <authorList>
            <person name="Shen W."/>
            <person name="Cai J."/>
        </authorList>
    </citation>
    <scope>NUCLEOTIDE SEQUENCE</scope>
    <source>
        <strain evidence="1">B646-2</strain>
    </source>
</reference>
<sequence length="348" mass="40865">MSFLVLQDDMPQQIWDAIDQSRLVFHPKYSPSGEWEYTTLSNLKKKKKEVIIVFDRNLLSSLLRLTKYGALKDLSEQKQIALLMLWAQMNNIPVSAGFAIMENAFKANDSVEARIELNNFSKIFEFYPTQIWLELAGGVIDRIPKMDFTSEQFKNDVEYHKEDDHFLMNLASMIKLVRLYREKKLTPIEKIIEFWNWNFDNLLISQYTNTYLILLMTNQEGVKAPKNTNSNDLDKVLNGCKNQAWDLTYLTDWSTFYYNEDNGRYNEIFLFATADILLRQIFINTHGGGDLFDLIAATCTRKEAEKLTKYYTKKMNNRTKPDFGDNPKRYFRSLVETELDYLRNELGV</sequence>
<proteinExistence type="predicted"/>
<evidence type="ECO:0008006" key="3">
    <source>
        <dbReference type="Google" id="ProtNLM"/>
    </source>
</evidence>
<dbReference type="AlphaFoldDB" id="A0AAW8SSV7"/>
<dbReference type="Proteomes" id="UP001249240">
    <property type="component" value="Unassembled WGS sequence"/>
</dbReference>
<name>A0AAW8SSV7_9ENTE</name>
<organism evidence="1 2">
    <name type="scientific">Enterococcus raffinosus</name>
    <dbReference type="NCBI Taxonomy" id="71452"/>
    <lineage>
        <taxon>Bacteria</taxon>
        <taxon>Bacillati</taxon>
        <taxon>Bacillota</taxon>
        <taxon>Bacilli</taxon>
        <taxon>Lactobacillales</taxon>
        <taxon>Enterococcaceae</taxon>
        <taxon>Enterococcus</taxon>
    </lineage>
</organism>
<evidence type="ECO:0000313" key="1">
    <source>
        <dbReference type="EMBL" id="MDT2537126.1"/>
    </source>
</evidence>
<gene>
    <name evidence="1" type="ORF">P7D78_03235</name>
</gene>
<protein>
    <recommendedName>
        <fullName evidence="3">DUF262 domain-containing protein</fullName>
    </recommendedName>
</protein>
<dbReference type="EMBL" id="JARPXM010000002">
    <property type="protein sequence ID" value="MDT2537126.1"/>
    <property type="molecule type" value="Genomic_DNA"/>
</dbReference>